<evidence type="ECO:0000259" key="3">
    <source>
        <dbReference type="Pfam" id="PF01494"/>
    </source>
</evidence>
<protein>
    <submittedName>
        <fullName evidence="4">Bifunctional 3-(3-hydroxy-phenyl)propionate/3-hydroxycinnamic acid hydroxylase</fullName>
    </submittedName>
</protein>
<dbReference type="GO" id="GO:0019622">
    <property type="term" value="P:3-(3-hydroxy)phenylpropionate catabolic process"/>
    <property type="evidence" value="ECO:0007669"/>
    <property type="project" value="TreeGrafter"/>
</dbReference>
<dbReference type="InterPro" id="IPR002938">
    <property type="entry name" value="FAD-bd"/>
</dbReference>
<dbReference type="AlphaFoldDB" id="A0A857KWU9"/>
<feature type="region of interest" description="Disordered" evidence="2">
    <location>
        <begin position="549"/>
        <end position="571"/>
    </location>
</feature>
<dbReference type="GO" id="GO:0071949">
    <property type="term" value="F:FAD binding"/>
    <property type="evidence" value="ECO:0007669"/>
    <property type="project" value="InterPro"/>
</dbReference>
<name>A0A857KWU9_9ACTN</name>
<keyword evidence="1" id="KW-0560">Oxidoreductase</keyword>
<proteinExistence type="predicted"/>
<reference evidence="4" key="1">
    <citation type="journal article" date="2021" name="Nat. Microbiol.">
        <title>Cocultivation of an ultrasmall environmental parasitic bacterium with lytic ability against bacteria associated with wastewater foams.</title>
        <authorList>
            <person name="Batinovic S."/>
            <person name="Rose J.J.A."/>
            <person name="Ratcliffe J."/>
            <person name="Seviour R.J."/>
            <person name="Petrovski S."/>
        </authorList>
    </citation>
    <scope>NUCLEOTIDE SEQUENCE</scope>
    <source>
        <strain evidence="4">CON44</strain>
    </source>
</reference>
<dbReference type="GO" id="GO:0008688">
    <property type="term" value="F:3-(3-hydroxyphenyl)propionate hydroxylase activity"/>
    <property type="evidence" value="ECO:0007669"/>
    <property type="project" value="TreeGrafter"/>
</dbReference>
<dbReference type="NCBIfam" id="NF004829">
    <property type="entry name" value="PRK06183.1-3"/>
    <property type="match status" value="1"/>
</dbReference>
<dbReference type="RefSeq" id="WP_005183347.1">
    <property type="nucleotide sequence ID" value="NZ_CP045804.1"/>
</dbReference>
<dbReference type="PRINTS" id="PR00420">
    <property type="entry name" value="RNGMNOXGNASE"/>
</dbReference>
<evidence type="ECO:0000256" key="2">
    <source>
        <dbReference type="SAM" id="MobiDB-lite"/>
    </source>
</evidence>
<dbReference type="Gene3D" id="3.30.70.2450">
    <property type="match status" value="1"/>
</dbReference>
<dbReference type="PANTHER" id="PTHR43476:SF3">
    <property type="entry name" value="FAD-BINDING MONOOXYGENASE"/>
    <property type="match status" value="1"/>
</dbReference>
<dbReference type="Pfam" id="PF01494">
    <property type="entry name" value="FAD_binding_3"/>
    <property type="match status" value="1"/>
</dbReference>
<sequence length="571" mass="63539">MTDYDVAIVGLGPTGLTLAHLLARRGLSVLVLEREPRFYGNARAVYTDDEALRVFQSAGVADEIHQDMIVDSAVQWVRADGKVLVQFREPSRRMWWPITNFLYQPYLETTLERLLDRYPNVVVRRSREVVGFEQNKLSVTVEHAPTSGSGYGAGQAAVDAEHIERTTASYLVGADGGRSIVRTSLGIEMSGKSFPERWLVVDLKAKDGTDAFAHLPYFDFVCDPALPTVSCPQPGGHHRFEFALTDDDDKDHFEADETVRRLIGRFVDVDEVEVKRRLVYTFNAVVADRWRAGRILLAGDAAHMTPQFIGQGMNAGVRDADNLSWKLAAVLRHGADPAILDTYETERRPHAKAMIDLSVLNKSLVSEKNERRARGRDVGLWSMLHVPGLSGWVRKAGMKPKPRFKRGAYLGLPRKPLRGIEGTLPPQPTMRTYDGKRARFDDTVGIGWTVIGFEVDPREVLGRRIATWESVEPTYATVYRAGHRPQGQIGDGRRRAGLVDLEDTDDLLTGWLRKAGHGPGTVLVLRPDKFVFGADTDVQTLTTALIRQIRPGSHSPTPVSVPPSPKETSPR</sequence>
<dbReference type="SUPFAM" id="SSF51905">
    <property type="entry name" value="FAD/NAD(P)-binding domain"/>
    <property type="match status" value="1"/>
</dbReference>
<dbReference type="InterPro" id="IPR036188">
    <property type="entry name" value="FAD/NAD-bd_sf"/>
</dbReference>
<gene>
    <name evidence="4" type="ORF">GII30_11030</name>
</gene>
<feature type="domain" description="FAD-binding" evidence="3">
    <location>
        <begin position="3"/>
        <end position="357"/>
    </location>
</feature>
<evidence type="ECO:0000313" key="4">
    <source>
        <dbReference type="EMBL" id="QHN39625.1"/>
    </source>
</evidence>
<dbReference type="PANTHER" id="PTHR43476">
    <property type="entry name" value="3-(3-HYDROXY-PHENYL)PROPIONATE/3-HYDROXYCINNAMIC ACID HYDROXYLASE"/>
    <property type="match status" value="1"/>
</dbReference>
<dbReference type="EMBL" id="CP045810">
    <property type="protein sequence ID" value="QHN39625.1"/>
    <property type="molecule type" value="Genomic_DNA"/>
</dbReference>
<evidence type="ECO:0000256" key="1">
    <source>
        <dbReference type="ARBA" id="ARBA00023002"/>
    </source>
</evidence>
<accession>A0A857KWU9</accession>
<organism evidence="4">
    <name type="scientific">Gordonia amarae</name>
    <dbReference type="NCBI Taxonomy" id="36821"/>
    <lineage>
        <taxon>Bacteria</taxon>
        <taxon>Bacillati</taxon>
        <taxon>Actinomycetota</taxon>
        <taxon>Actinomycetes</taxon>
        <taxon>Mycobacteriales</taxon>
        <taxon>Gordoniaceae</taxon>
        <taxon>Gordonia</taxon>
    </lineage>
</organism>
<dbReference type="Gene3D" id="3.50.50.60">
    <property type="entry name" value="FAD/NAD(P)-binding domain"/>
    <property type="match status" value="1"/>
</dbReference>
<dbReference type="InterPro" id="IPR050631">
    <property type="entry name" value="PheA/TfdB_FAD_monoxygenase"/>
</dbReference>